<name>A0A3N4LI88_9PEZI</name>
<dbReference type="AlphaFoldDB" id="A0A3N4LI88"/>
<organism evidence="1 2">
    <name type="scientific">Terfezia boudieri ATCC MYA-4762</name>
    <dbReference type="NCBI Taxonomy" id="1051890"/>
    <lineage>
        <taxon>Eukaryota</taxon>
        <taxon>Fungi</taxon>
        <taxon>Dikarya</taxon>
        <taxon>Ascomycota</taxon>
        <taxon>Pezizomycotina</taxon>
        <taxon>Pezizomycetes</taxon>
        <taxon>Pezizales</taxon>
        <taxon>Pezizaceae</taxon>
        <taxon>Terfezia</taxon>
    </lineage>
</organism>
<protein>
    <submittedName>
        <fullName evidence="1">Uncharacterized protein</fullName>
    </submittedName>
</protein>
<evidence type="ECO:0000313" key="1">
    <source>
        <dbReference type="EMBL" id="RPB21162.1"/>
    </source>
</evidence>
<dbReference type="Proteomes" id="UP000267821">
    <property type="component" value="Unassembled WGS sequence"/>
</dbReference>
<accession>A0A3N4LI88</accession>
<proteinExistence type="predicted"/>
<dbReference type="InParanoid" id="A0A3N4LI88"/>
<reference evidence="1 2" key="1">
    <citation type="journal article" date="2018" name="Nat. Ecol. Evol.">
        <title>Pezizomycetes genomes reveal the molecular basis of ectomycorrhizal truffle lifestyle.</title>
        <authorList>
            <person name="Murat C."/>
            <person name="Payen T."/>
            <person name="Noel B."/>
            <person name="Kuo A."/>
            <person name="Morin E."/>
            <person name="Chen J."/>
            <person name="Kohler A."/>
            <person name="Krizsan K."/>
            <person name="Balestrini R."/>
            <person name="Da Silva C."/>
            <person name="Montanini B."/>
            <person name="Hainaut M."/>
            <person name="Levati E."/>
            <person name="Barry K.W."/>
            <person name="Belfiori B."/>
            <person name="Cichocki N."/>
            <person name="Clum A."/>
            <person name="Dockter R.B."/>
            <person name="Fauchery L."/>
            <person name="Guy J."/>
            <person name="Iotti M."/>
            <person name="Le Tacon F."/>
            <person name="Lindquist E.A."/>
            <person name="Lipzen A."/>
            <person name="Malagnac F."/>
            <person name="Mello A."/>
            <person name="Molinier V."/>
            <person name="Miyauchi S."/>
            <person name="Poulain J."/>
            <person name="Riccioni C."/>
            <person name="Rubini A."/>
            <person name="Sitrit Y."/>
            <person name="Splivallo R."/>
            <person name="Traeger S."/>
            <person name="Wang M."/>
            <person name="Zifcakova L."/>
            <person name="Wipf D."/>
            <person name="Zambonelli A."/>
            <person name="Paolocci F."/>
            <person name="Nowrousian M."/>
            <person name="Ottonello S."/>
            <person name="Baldrian P."/>
            <person name="Spatafora J.W."/>
            <person name="Henrissat B."/>
            <person name="Nagy L.G."/>
            <person name="Aury J.M."/>
            <person name="Wincker P."/>
            <person name="Grigoriev I.V."/>
            <person name="Bonfante P."/>
            <person name="Martin F.M."/>
        </authorList>
    </citation>
    <scope>NUCLEOTIDE SEQUENCE [LARGE SCALE GENOMIC DNA]</scope>
    <source>
        <strain evidence="1 2">ATCC MYA-4762</strain>
    </source>
</reference>
<keyword evidence="2" id="KW-1185">Reference proteome</keyword>
<sequence>MPRLTQRRVLLNNIWGVIERLIQVLKELPGDDIILELLDEVLGVYRKISMRRYFEPE</sequence>
<gene>
    <name evidence="1" type="ORF">L211DRAFT_840910</name>
</gene>
<evidence type="ECO:0000313" key="2">
    <source>
        <dbReference type="Proteomes" id="UP000267821"/>
    </source>
</evidence>
<dbReference type="EMBL" id="ML121562">
    <property type="protein sequence ID" value="RPB21162.1"/>
    <property type="molecule type" value="Genomic_DNA"/>
</dbReference>